<protein>
    <recommendedName>
        <fullName evidence="4">Lipoprotein</fullName>
    </recommendedName>
</protein>
<dbReference type="Proteomes" id="UP000288227">
    <property type="component" value="Unassembled WGS sequence"/>
</dbReference>
<name>A0A401UFQ1_9BACT</name>
<dbReference type="AlphaFoldDB" id="A0A401UFQ1"/>
<reference evidence="2 3" key="1">
    <citation type="submission" date="2018-11" db="EMBL/GenBank/DDBJ databases">
        <title>Chryseotalea sanarue gen. nov., sp., nov., a member of the family Cytophagaceae, isolated from a brackish lake in Hamamatsu Japan.</title>
        <authorList>
            <person name="Maejima Y."/>
            <person name="Iino T."/>
            <person name="Muraguchi Y."/>
            <person name="Fukuda K."/>
            <person name="Ohkuma M."/>
            <person name="Moriuchi R."/>
            <person name="Dohra H."/>
            <person name="Kimbara K."/>
            <person name="Shintani M."/>
        </authorList>
    </citation>
    <scope>NUCLEOTIDE SEQUENCE [LARGE SCALE GENOMIC DNA]</scope>
    <source>
        <strain evidence="2 3">Ys</strain>
    </source>
</reference>
<evidence type="ECO:0008006" key="4">
    <source>
        <dbReference type="Google" id="ProtNLM"/>
    </source>
</evidence>
<dbReference type="RefSeq" id="WP_127124388.1">
    <property type="nucleotide sequence ID" value="NZ_BHXQ01000021.1"/>
</dbReference>
<feature type="region of interest" description="Disordered" evidence="1">
    <location>
        <begin position="254"/>
        <end position="277"/>
    </location>
</feature>
<comment type="caution">
    <text evidence="2">The sequence shown here is derived from an EMBL/GenBank/DDBJ whole genome shotgun (WGS) entry which is preliminary data.</text>
</comment>
<gene>
    <name evidence="2" type="ORF">SanaruYs_39790</name>
</gene>
<evidence type="ECO:0000256" key="1">
    <source>
        <dbReference type="SAM" id="MobiDB-lite"/>
    </source>
</evidence>
<evidence type="ECO:0000313" key="2">
    <source>
        <dbReference type="EMBL" id="GCC53731.1"/>
    </source>
</evidence>
<dbReference type="EMBL" id="BHXQ01000021">
    <property type="protein sequence ID" value="GCC53731.1"/>
    <property type="molecule type" value="Genomic_DNA"/>
</dbReference>
<accession>A0A401UFQ1</accession>
<proteinExistence type="predicted"/>
<organism evidence="2 3">
    <name type="scientific">Chryseotalea sanaruensis</name>
    <dbReference type="NCBI Taxonomy" id="2482724"/>
    <lineage>
        <taxon>Bacteria</taxon>
        <taxon>Pseudomonadati</taxon>
        <taxon>Bacteroidota</taxon>
        <taxon>Cytophagia</taxon>
        <taxon>Cytophagales</taxon>
        <taxon>Chryseotaleaceae</taxon>
        <taxon>Chryseotalea</taxon>
    </lineage>
</organism>
<evidence type="ECO:0000313" key="3">
    <source>
        <dbReference type="Proteomes" id="UP000288227"/>
    </source>
</evidence>
<keyword evidence="3" id="KW-1185">Reference proteome</keyword>
<sequence length="277" mass="32580">MIIRLQYCTLIFILGFGVLALSCRPNPTTEGLQNIESSTISGSKLDPYKNLDSLIKVNKDRMLFLDFWEGMDNEQYRLVLNKLLSNKTVSQDTLPSGVPQDYKTTKMYHCDQWITDPYFTFHHQSFQIRGRLYSVFDTLDNKLISIRLDLAHNYNDRHFYGGNNWELDCTVPNAYADALVEIYKSKYGSPSIKNEKGIYALGFYRVYTWLDNKKIIIAKKTISTINKDLDSRPIAENFILNYWYSNKYAELKERERKKKEKEKQSKIRLQEQTKEKI</sequence>
<dbReference type="PROSITE" id="PS51257">
    <property type="entry name" value="PROKAR_LIPOPROTEIN"/>
    <property type="match status" value="1"/>
</dbReference>
<feature type="compositionally biased region" description="Basic and acidic residues" evidence="1">
    <location>
        <begin position="261"/>
        <end position="277"/>
    </location>
</feature>